<sequence>MPNEGAFQTAWADSFINPSHCCEQGGFTYVASAQQSDQSADHAGSEGSNCESKNVRTERCNRLKRSNRPGIQMNNVILAANFHTHPLSSRVEGDPQPCRADMTNAYARGLPGVVVSRDGIYSYGPERRANTRNPKGYPRPVPPPAVARLTGERRQPPPWVVRNQWPEGTGARAVDGALVENEAMTDDSSAGDPDVIYVEWSDGDIVYDEPLAESEDPIEIRSEPDE</sequence>
<dbReference type="Proteomes" id="UP000219338">
    <property type="component" value="Unassembled WGS sequence"/>
</dbReference>
<accession>A0A284R2A5</accession>
<name>A0A284R2A5_ARMOS</name>
<dbReference type="OrthoDB" id="73875at2759"/>
<evidence type="ECO:0000313" key="1">
    <source>
        <dbReference type="EMBL" id="SJL02851.1"/>
    </source>
</evidence>
<evidence type="ECO:0000313" key="2">
    <source>
        <dbReference type="Proteomes" id="UP000219338"/>
    </source>
</evidence>
<organism evidence="1 2">
    <name type="scientific">Armillaria ostoyae</name>
    <name type="common">Armillaria root rot fungus</name>
    <dbReference type="NCBI Taxonomy" id="47428"/>
    <lineage>
        <taxon>Eukaryota</taxon>
        <taxon>Fungi</taxon>
        <taxon>Dikarya</taxon>
        <taxon>Basidiomycota</taxon>
        <taxon>Agaricomycotina</taxon>
        <taxon>Agaricomycetes</taxon>
        <taxon>Agaricomycetidae</taxon>
        <taxon>Agaricales</taxon>
        <taxon>Marasmiineae</taxon>
        <taxon>Physalacriaceae</taxon>
        <taxon>Armillaria</taxon>
    </lineage>
</organism>
<protein>
    <submittedName>
        <fullName evidence="1">Uncharacterized protein</fullName>
    </submittedName>
</protein>
<keyword evidence="2" id="KW-1185">Reference proteome</keyword>
<proteinExistence type="predicted"/>
<reference evidence="2" key="1">
    <citation type="journal article" date="2017" name="Nat. Ecol. Evol.">
        <title>Genome expansion and lineage-specific genetic innovations in the forest pathogenic fungi Armillaria.</title>
        <authorList>
            <person name="Sipos G."/>
            <person name="Prasanna A.N."/>
            <person name="Walter M.C."/>
            <person name="O'Connor E."/>
            <person name="Balint B."/>
            <person name="Krizsan K."/>
            <person name="Kiss B."/>
            <person name="Hess J."/>
            <person name="Varga T."/>
            <person name="Slot J."/>
            <person name="Riley R."/>
            <person name="Boka B."/>
            <person name="Rigling D."/>
            <person name="Barry K."/>
            <person name="Lee J."/>
            <person name="Mihaltcheva S."/>
            <person name="LaButti K."/>
            <person name="Lipzen A."/>
            <person name="Waldron R."/>
            <person name="Moloney N.M."/>
            <person name="Sperisen C."/>
            <person name="Kredics L."/>
            <person name="Vagvoelgyi C."/>
            <person name="Patrignani A."/>
            <person name="Fitzpatrick D."/>
            <person name="Nagy I."/>
            <person name="Doyle S."/>
            <person name="Anderson J.B."/>
            <person name="Grigoriev I.V."/>
            <person name="Gueldener U."/>
            <person name="Muensterkoetter M."/>
            <person name="Nagy L.G."/>
        </authorList>
    </citation>
    <scope>NUCLEOTIDE SEQUENCE [LARGE SCALE GENOMIC DNA]</scope>
    <source>
        <strain evidence="2">C18/9</strain>
    </source>
</reference>
<gene>
    <name evidence="1" type="ORF">ARMOST_06191</name>
</gene>
<dbReference type="AlphaFoldDB" id="A0A284R2A5"/>
<dbReference type="OMA" id="HCCEQGG"/>
<dbReference type="EMBL" id="FUEG01000004">
    <property type="protein sequence ID" value="SJL02851.1"/>
    <property type="molecule type" value="Genomic_DNA"/>
</dbReference>